<gene>
    <name evidence="1" type="ORF">FF011L_04430</name>
</gene>
<proteinExistence type="predicted"/>
<organism evidence="1 2">
    <name type="scientific">Roseimaritima multifibrata</name>
    <dbReference type="NCBI Taxonomy" id="1930274"/>
    <lineage>
        <taxon>Bacteria</taxon>
        <taxon>Pseudomonadati</taxon>
        <taxon>Planctomycetota</taxon>
        <taxon>Planctomycetia</taxon>
        <taxon>Pirellulales</taxon>
        <taxon>Pirellulaceae</taxon>
        <taxon>Roseimaritima</taxon>
    </lineage>
</organism>
<dbReference type="AlphaFoldDB" id="A0A517M9Z4"/>
<evidence type="ECO:0000313" key="2">
    <source>
        <dbReference type="Proteomes" id="UP000320672"/>
    </source>
</evidence>
<dbReference type="EMBL" id="CP036262">
    <property type="protein sequence ID" value="QDS91710.1"/>
    <property type="molecule type" value="Genomic_DNA"/>
</dbReference>
<reference evidence="1 2" key="1">
    <citation type="submission" date="2019-02" db="EMBL/GenBank/DDBJ databases">
        <title>Deep-cultivation of Planctomycetes and their phenomic and genomic characterization uncovers novel biology.</title>
        <authorList>
            <person name="Wiegand S."/>
            <person name="Jogler M."/>
            <person name="Boedeker C."/>
            <person name="Pinto D."/>
            <person name="Vollmers J."/>
            <person name="Rivas-Marin E."/>
            <person name="Kohn T."/>
            <person name="Peeters S.H."/>
            <person name="Heuer A."/>
            <person name="Rast P."/>
            <person name="Oberbeckmann S."/>
            <person name="Bunk B."/>
            <person name="Jeske O."/>
            <person name="Meyerdierks A."/>
            <person name="Storesund J.E."/>
            <person name="Kallscheuer N."/>
            <person name="Luecker S."/>
            <person name="Lage O.M."/>
            <person name="Pohl T."/>
            <person name="Merkel B.J."/>
            <person name="Hornburger P."/>
            <person name="Mueller R.-W."/>
            <person name="Bruemmer F."/>
            <person name="Labrenz M."/>
            <person name="Spormann A.M."/>
            <person name="Op den Camp H."/>
            <person name="Overmann J."/>
            <person name="Amann R."/>
            <person name="Jetten M.S.M."/>
            <person name="Mascher T."/>
            <person name="Medema M.H."/>
            <person name="Devos D.P."/>
            <person name="Kaster A.-K."/>
            <person name="Ovreas L."/>
            <person name="Rohde M."/>
            <person name="Galperin M.Y."/>
            <person name="Jogler C."/>
        </authorList>
    </citation>
    <scope>NUCLEOTIDE SEQUENCE [LARGE SCALE GENOMIC DNA]</scope>
    <source>
        <strain evidence="1 2">FF011L</strain>
    </source>
</reference>
<keyword evidence="2" id="KW-1185">Reference proteome</keyword>
<accession>A0A517M9Z4</accession>
<dbReference type="RefSeq" id="WP_246109674.1">
    <property type="nucleotide sequence ID" value="NZ_CP036262.1"/>
</dbReference>
<name>A0A517M9Z4_9BACT</name>
<sequence>MPLDKKDAATPPQQRSFARSMTVALVVLLMVGCGSQDSEPKTSLFEDDHVVAEHWPADLSDVAAKLRERLASPEVNEQAQKEIEDLVSWTAEIAADTNLSEADWLPLYHHSESLMANLEKAKQGLSSDDRSQIQSFCKLIDDTVLVIPDQLARQKGTSP</sequence>
<dbReference type="PROSITE" id="PS51257">
    <property type="entry name" value="PROKAR_LIPOPROTEIN"/>
    <property type="match status" value="1"/>
</dbReference>
<dbReference type="KEGG" id="rml:FF011L_04430"/>
<protein>
    <submittedName>
        <fullName evidence="1">Uncharacterized protein</fullName>
    </submittedName>
</protein>
<dbReference type="Proteomes" id="UP000320672">
    <property type="component" value="Chromosome"/>
</dbReference>
<evidence type="ECO:0000313" key="1">
    <source>
        <dbReference type="EMBL" id="QDS91710.1"/>
    </source>
</evidence>